<evidence type="ECO:0000256" key="2">
    <source>
        <dbReference type="ARBA" id="ARBA00023172"/>
    </source>
</evidence>
<reference evidence="4" key="2">
    <citation type="submission" date="2020-09" db="EMBL/GenBank/DDBJ databases">
        <authorList>
            <person name="Sun Q."/>
            <person name="Zhou Y."/>
        </authorList>
    </citation>
    <scope>NUCLEOTIDE SEQUENCE</scope>
    <source>
        <strain evidence="4">CGMCC 1.12919</strain>
    </source>
</reference>
<dbReference type="InterPro" id="IPR011010">
    <property type="entry name" value="DNA_brk_join_enz"/>
</dbReference>
<dbReference type="PROSITE" id="PS51898">
    <property type="entry name" value="TYR_RECOMBINASE"/>
    <property type="match status" value="1"/>
</dbReference>
<evidence type="ECO:0000313" key="4">
    <source>
        <dbReference type="EMBL" id="GGC70341.1"/>
    </source>
</evidence>
<dbReference type="Gene3D" id="1.10.443.10">
    <property type="entry name" value="Intergrase catalytic core"/>
    <property type="match status" value="1"/>
</dbReference>
<keyword evidence="2" id="KW-0233">DNA recombination</keyword>
<dbReference type="Pfam" id="PF00589">
    <property type="entry name" value="Phage_integrase"/>
    <property type="match status" value="1"/>
</dbReference>
<name>A0A916UF28_9HYPH</name>
<dbReference type="InterPro" id="IPR013762">
    <property type="entry name" value="Integrase-like_cat_sf"/>
</dbReference>
<dbReference type="AlphaFoldDB" id="A0A916UF28"/>
<evidence type="ECO:0000256" key="1">
    <source>
        <dbReference type="ARBA" id="ARBA00022908"/>
    </source>
</evidence>
<gene>
    <name evidence="4" type="ORF">GCM10010994_31120</name>
</gene>
<comment type="caution">
    <text evidence="4">The sequence shown here is derived from an EMBL/GenBank/DDBJ whole genome shotgun (WGS) entry which is preliminary data.</text>
</comment>
<sequence>MSVYQRANGKWVYDFQLSGRRFCGTTDATSRRAAEREEGRLKAQAEQDLKAAKDLTEGPMTVGAAIARFWDEVGQHYGGTYGKTLDTALDWLLAELGPTTRLRDIGPSKVAEVIAKRRGMEVVTKTTRRKLTNATVNRTVTEPLRRILIRAADMWEQPGLKKIDWSEHLLPEPKERVRELRDHEEAKTFDRMRDDYRPAIAFALVSGFRLAEVANLRWADVDWTAQTIAVIGKGEKAATIPLTSEMRAILAGLRGHHDEFVFTYVCRRGEPGVRVKGRRYPITYEGLKSAWRRHGARAAGVKDFRFHDLRHTTATRLMRERGNIKIVSRVLRHEDIATTSKYAHVHDDDVREAMEAVSAARKPVRKATGTDEGQP</sequence>
<dbReference type="InterPro" id="IPR002104">
    <property type="entry name" value="Integrase_catalytic"/>
</dbReference>
<keyword evidence="5" id="KW-1185">Reference proteome</keyword>
<evidence type="ECO:0000313" key="5">
    <source>
        <dbReference type="Proteomes" id="UP000637002"/>
    </source>
</evidence>
<dbReference type="CDD" id="cd00796">
    <property type="entry name" value="INT_Rci_Hp1_C"/>
    <property type="match status" value="1"/>
</dbReference>
<dbReference type="PANTHER" id="PTHR30349:SF64">
    <property type="entry name" value="PROPHAGE INTEGRASE INTD-RELATED"/>
    <property type="match status" value="1"/>
</dbReference>
<dbReference type="GO" id="GO:0006310">
    <property type="term" value="P:DNA recombination"/>
    <property type="evidence" value="ECO:0007669"/>
    <property type="project" value="UniProtKB-KW"/>
</dbReference>
<organism evidence="4 5">
    <name type="scientific">Chelatococcus reniformis</name>
    <dbReference type="NCBI Taxonomy" id="1494448"/>
    <lineage>
        <taxon>Bacteria</taxon>
        <taxon>Pseudomonadati</taxon>
        <taxon>Pseudomonadota</taxon>
        <taxon>Alphaproteobacteria</taxon>
        <taxon>Hyphomicrobiales</taxon>
        <taxon>Chelatococcaceae</taxon>
        <taxon>Chelatococcus</taxon>
    </lineage>
</organism>
<dbReference type="SUPFAM" id="SSF56349">
    <property type="entry name" value="DNA breaking-rejoining enzymes"/>
    <property type="match status" value="1"/>
</dbReference>
<dbReference type="PANTHER" id="PTHR30349">
    <property type="entry name" value="PHAGE INTEGRASE-RELATED"/>
    <property type="match status" value="1"/>
</dbReference>
<accession>A0A916UF28</accession>
<proteinExistence type="predicted"/>
<protein>
    <submittedName>
        <fullName evidence="4">Integrase</fullName>
    </submittedName>
</protein>
<dbReference type="GO" id="GO:0003677">
    <property type="term" value="F:DNA binding"/>
    <property type="evidence" value="ECO:0007669"/>
    <property type="project" value="InterPro"/>
</dbReference>
<dbReference type="InterPro" id="IPR050090">
    <property type="entry name" value="Tyrosine_recombinase_XerCD"/>
</dbReference>
<feature type="domain" description="Tyr recombinase" evidence="3">
    <location>
        <begin position="174"/>
        <end position="355"/>
    </location>
</feature>
<reference evidence="4" key="1">
    <citation type="journal article" date="2014" name="Int. J. Syst. Evol. Microbiol.">
        <title>Complete genome sequence of Corynebacterium casei LMG S-19264T (=DSM 44701T), isolated from a smear-ripened cheese.</title>
        <authorList>
            <consortium name="US DOE Joint Genome Institute (JGI-PGF)"/>
            <person name="Walter F."/>
            <person name="Albersmeier A."/>
            <person name="Kalinowski J."/>
            <person name="Ruckert C."/>
        </authorList>
    </citation>
    <scope>NUCLEOTIDE SEQUENCE</scope>
    <source>
        <strain evidence="4">CGMCC 1.12919</strain>
    </source>
</reference>
<dbReference type="GO" id="GO:0015074">
    <property type="term" value="P:DNA integration"/>
    <property type="evidence" value="ECO:0007669"/>
    <property type="project" value="UniProtKB-KW"/>
</dbReference>
<keyword evidence="1" id="KW-0229">DNA integration</keyword>
<dbReference type="EMBL" id="BMGG01000005">
    <property type="protein sequence ID" value="GGC70341.1"/>
    <property type="molecule type" value="Genomic_DNA"/>
</dbReference>
<evidence type="ECO:0000259" key="3">
    <source>
        <dbReference type="PROSITE" id="PS51898"/>
    </source>
</evidence>
<dbReference type="Proteomes" id="UP000637002">
    <property type="component" value="Unassembled WGS sequence"/>
</dbReference>